<name>A0A8C8K1D0_ONCTS</name>
<dbReference type="AlphaFoldDB" id="A0A8C8K1D0"/>
<protein>
    <recommendedName>
        <fullName evidence="5">D-aminoacyl-tRNA deacylase 1</fullName>
        <ecNumber evidence="2">3.1.1.96</ecNumber>
    </recommendedName>
</protein>
<evidence type="ECO:0000256" key="6">
    <source>
        <dbReference type="SAM" id="MobiDB-lite"/>
    </source>
</evidence>
<dbReference type="PANTHER" id="PTHR10472">
    <property type="entry name" value="D-TYROSYL-TRNA TYR DEACYLASE"/>
    <property type="match status" value="1"/>
</dbReference>
<sequence>MKAIIQRVTTASVTVGEVPISSIGRGLCVLLGISMEDTQKDVDYMVRKILNLRLFDDENGRAWSKSVMDKEYEVLCVSQFTLQCILKGNKPDFHAAMPAELSQPFYNNILEHLRSTYKPEMIKGRAHWSRILKYRQVGSLGPTCRFTFRMTDQSPLNWCLLLLPWTPNSSLNRRNSSRGKRSSALKDPLSRAGRGPPRAPEPRTLTPAVEQTETCRQRGRPRAARFTILMMEELSRPKWTSSAETVRRDSGLSSWENVWASSSPSFSTTLAVSALYPLCHCLSLLKDKGPSTPKSKGTYDRDG</sequence>
<accession>A0A8C8K1D0</accession>
<organism evidence="7 8">
    <name type="scientific">Oncorhynchus tshawytscha</name>
    <name type="common">Chinook salmon</name>
    <name type="synonym">Salmo tshawytscha</name>
    <dbReference type="NCBI Taxonomy" id="74940"/>
    <lineage>
        <taxon>Eukaryota</taxon>
        <taxon>Metazoa</taxon>
        <taxon>Chordata</taxon>
        <taxon>Craniata</taxon>
        <taxon>Vertebrata</taxon>
        <taxon>Euteleostomi</taxon>
        <taxon>Actinopterygii</taxon>
        <taxon>Neopterygii</taxon>
        <taxon>Teleostei</taxon>
        <taxon>Protacanthopterygii</taxon>
        <taxon>Salmoniformes</taxon>
        <taxon>Salmonidae</taxon>
        <taxon>Salmoninae</taxon>
        <taxon>Oncorhynchus</taxon>
    </lineage>
</organism>
<dbReference type="PANTHER" id="PTHR10472:SF5">
    <property type="entry name" value="D-AMINOACYL-TRNA DEACYLASE 1"/>
    <property type="match status" value="1"/>
</dbReference>
<dbReference type="FunFam" id="3.50.80.10:FF:000001">
    <property type="entry name" value="D-aminoacyl-tRNA deacylase"/>
    <property type="match status" value="1"/>
</dbReference>
<evidence type="ECO:0000313" key="8">
    <source>
        <dbReference type="Proteomes" id="UP000694402"/>
    </source>
</evidence>
<dbReference type="Ensembl" id="ENSOTST00005110191.2">
    <property type="protein sequence ID" value="ENSOTSP00005101874.2"/>
    <property type="gene ID" value="ENSOTSG00005046814.2"/>
</dbReference>
<dbReference type="SUPFAM" id="SSF69500">
    <property type="entry name" value="DTD-like"/>
    <property type="match status" value="1"/>
</dbReference>
<evidence type="ECO:0000313" key="7">
    <source>
        <dbReference type="Ensembl" id="ENSOTSP00005101874.2"/>
    </source>
</evidence>
<dbReference type="Gene3D" id="3.50.80.10">
    <property type="entry name" value="D-tyrosyl-tRNA(Tyr) deacylase"/>
    <property type="match status" value="1"/>
</dbReference>
<evidence type="ECO:0000256" key="4">
    <source>
        <dbReference type="ARBA" id="ARBA00048018"/>
    </source>
</evidence>
<proteinExistence type="inferred from homology"/>
<gene>
    <name evidence="7" type="primary">DTD1</name>
</gene>
<feature type="region of interest" description="Disordered" evidence="6">
    <location>
        <begin position="171"/>
        <end position="210"/>
    </location>
</feature>
<reference evidence="7" key="2">
    <citation type="submission" date="2025-09" db="UniProtKB">
        <authorList>
            <consortium name="Ensembl"/>
        </authorList>
    </citation>
    <scope>IDENTIFICATION</scope>
</reference>
<evidence type="ECO:0000256" key="2">
    <source>
        <dbReference type="ARBA" id="ARBA00013056"/>
    </source>
</evidence>
<comment type="similarity">
    <text evidence="1">Belongs to the DTD family.</text>
</comment>
<dbReference type="EC" id="3.1.1.96" evidence="2"/>
<dbReference type="GO" id="GO:0005737">
    <property type="term" value="C:cytoplasm"/>
    <property type="evidence" value="ECO:0007669"/>
    <property type="project" value="InterPro"/>
</dbReference>
<dbReference type="InterPro" id="IPR003732">
    <property type="entry name" value="Daa-tRNA_deacyls_DTD"/>
</dbReference>
<dbReference type="Proteomes" id="UP000694402">
    <property type="component" value="Unassembled WGS sequence"/>
</dbReference>
<evidence type="ECO:0000256" key="5">
    <source>
        <dbReference type="ARBA" id="ARBA00067527"/>
    </source>
</evidence>
<evidence type="ECO:0000256" key="3">
    <source>
        <dbReference type="ARBA" id="ARBA00047676"/>
    </source>
</evidence>
<dbReference type="GO" id="GO:0051500">
    <property type="term" value="F:D-tyrosyl-tRNA(Tyr) deacylase activity"/>
    <property type="evidence" value="ECO:0007669"/>
    <property type="project" value="TreeGrafter"/>
</dbReference>
<comment type="catalytic activity">
    <reaction evidence="3">
        <text>glycyl-tRNA(Ala) + H2O = tRNA(Ala) + glycine + H(+)</text>
        <dbReference type="Rhea" id="RHEA:53744"/>
        <dbReference type="Rhea" id="RHEA-COMP:9657"/>
        <dbReference type="Rhea" id="RHEA-COMP:13640"/>
        <dbReference type="ChEBI" id="CHEBI:15377"/>
        <dbReference type="ChEBI" id="CHEBI:15378"/>
        <dbReference type="ChEBI" id="CHEBI:57305"/>
        <dbReference type="ChEBI" id="CHEBI:78442"/>
        <dbReference type="ChEBI" id="CHEBI:78522"/>
        <dbReference type="EC" id="3.1.1.96"/>
    </reaction>
</comment>
<dbReference type="InterPro" id="IPR023509">
    <property type="entry name" value="DTD-like_sf"/>
</dbReference>
<evidence type="ECO:0000256" key="1">
    <source>
        <dbReference type="ARBA" id="ARBA00009673"/>
    </source>
</evidence>
<keyword evidence="8" id="KW-1185">Reference proteome</keyword>
<dbReference type="Pfam" id="PF02580">
    <property type="entry name" value="Tyr_Deacylase"/>
    <property type="match status" value="1"/>
</dbReference>
<dbReference type="GeneTree" id="ENSGT00940000153431"/>
<reference evidence="7" key="1">
    <citation type="submission" date="2025-08" db="UniProtKB">
        <authorList>
            <consortium name="Ensembl"/>
        </authorList>
    </citation>
    <scope>IDENTIFICATION</scope>
</reference>
<comment type="catalytic activity">
    <reaction evidence="4">
        <text>a D-aminoacyl-tRNA + H2O = a tRNA + a D-alpha-amino acid + H(+)</text>
        <dbReference type="Rhea" id="RHEA:13953"/>
        <dbReference type="Rhea" id="RHEA-COMP:10123"/>
        <dbReference type="Rhea" id="RHEA-COMP:10124"/>
        <dbReference type="ChEBI" id="CHEBI:15377"/>
        <dbReference type="ChEBI" id="CHEBI:15378"/>
        <dbReference type="ChEBI" id="CHEBI:59871"/>
        <dbReference type="ChEBI" id="CHEBI:78442"/>
        <dbReference type="ChEBI" id="CHEBI:79333"/>
        <dbReference type="EC" id="3.1.1.96"/>
    </reaction>
</comment>